<evidence type="ECO:0000256" key="8">
    <source>
        <dbReference type="ARBA" id="ARBA00023239"/>
    </source>
</evidence>
<dbReference type="InterPro" id="IPR016067">
    <property type="entry name" value="S-AdoMet_deCO2ase_core"/>
</dbReference>
<sequence length="119" mass="13174">MLRSHHFSAILTASPATYAWAAADFLKLLKQAAEQARLTPVGELAFTFPEQGISAVVLLEESHVALHFWPEQGKVSVDIHVCDYEQDNLGKAEVLAEVLALQISGDRGHEQWHNLSVTR</sequence>
<evidence type="ECO:0000256" key="10">
    <source>
        <dbReference type="ARBA" id="ARBA00023317"/>
    </source>
</evidence>
<evidence type="ECO:0000256" key="9">
    <source>
        <dbReference type="ARBA" id="ARBA00023270"/>
    </source>
</evidence>
<keyword evidence="10" id="KW-0670">Pyruvate</keyword>
<dbReference type="Pfam" id="PF02675">
    <property type="entry name" value="AdoMet_dc"/>
    <property type="match status" value="1"/>
</dbReference>
<evidence type="ECO:0000256" key="4">
    <source>
        <dbReference type="ARBA" id="ARBA00022813"/>
    </source>
</evidence>
<dbReference type="Gene3D" id="3.60.90.10">
    <property type="entry name" value="S-adenosylmethionine decarboxylase"/>
    <property type="match status" value="1"/>
</dbReference>
<keyword evidence="3" id="KW-0210">Decarboxylase</keyword>
<dbReference type="InterPro" id="IPR003826">
    <property type="entry name" value="AdoMetDC_fam_prok"/>
</dbReference>
<proteinExistence type="predicted"/>
<dbReference type="GO" id="GO:0008295">
    <property type="term" value="P:spermidine biosynthetic process"/>
    <property type="evidence" value="ECO:0007669"/>
    <property type="project" value="UniProtKB-KW"/>
</dbReference>
<keyword evidence="9" id="KW-0704">Schiff base</keyword>
<keyword evidence="4" id="KW-0068">Autocatalytic cleavage</keyword>
<dbReference type="GO" id="GO:0004014">
    <property type="term" value="F:adenosylmethionine decarboxylase activity"/>
    <property type="evidence" value="ECO:0007669"/>
    <property type="project" value="InterPro"/>
</dbReference>
<accession>A0A6J4V6B9</accession>
<gene>
    <name evidence="11" type="ORF">AVDCRST_MAG81-1127</name>
</gene>
<evidence type="ECO:0000313" key="11">
    <source>
        <dbReference type="EMBL" id="CAA9566579.1"/>
    </source>
</evidence>
<dbReference type="PANTHER" id="PTHR33866">
    <property type="entry name" value="S-ADENOSYLMETHIONINE DECARBOXYLASE PROENZYME"/>
    <property type="match status" value="1"/>
</dbReference>
<dbReference type="GO" id="GO:0005829">
    <property type="term" value="C:cytosol"/>
    <property type="evidence" value="ECO:0007669"/>
    <property type="project" value="TreeGrafter"/>
</dbReference>
<name>A0A6J4V6B9_9CYAN</name>
<dbReference type="SUPFAM" id="SSF56276">
    <property type="entry name" value="S-adenosylmethionine decarboxylase"/>
    <property type="match status" value="1"/>
</dbReference>
<dbReference type="PANTHER" id="PTHR33866:SF2">
    <property type="entry name" value="S-ADENOSYLMETHIONINE DECARBOXYLASE PROENZYME"/>
    <property type="match status" value="1"/>
</dbReference>
<keyword evidence="2" id="KW-0949">S-adenosyl-L-methionine</keyword>
<protein>
    <recommendedName>
        <fullName evidence="12">S-adenosylmethionine decarboxylase</fullName>
    </recommendedName>
</protein>
<dbReference type="EMBL" id="CADCWO010000066">
    <property type="protein sequence ID" value="CAA9566579.1"/>
    <property type="molecule type" value="Genomic_DNA"/>
</dbReference>
<keyword evidence="8" id="KW-0456">Lyase</keyword>
<evidence type="ECO:0000256" key="2">
    <source>
        <dbReference type="ARBA" id="ARBA00022691"/>
    </source>
</evidence>
<dbReference type="AlphaFoldDB" id="A0A6J4V6B9"/>
<comment type="cofactor">
    <cofactor evidence="1">
        <name>pyruvate</name>
        <dbReference type="ChEBI" id="CHEBI:15361"/>
    </cofactor>
</comment>
<reference evidence="11" key="1">
    <citation type="submission" date="2020-02" db="EMBL/GenBank/DDBJ databases">
        <authorList>
            <person name="Meier V. D."/>
        </authorList>
    </citation>
    <scope>NUCLEOTIDE SEQUENCE</scope>
    <source>
        <strain evidence="11">AVDCRST_MAG81</strain>
    </source>
</reference>
<evidence type="ECO:0000256" key="3">
    <source>
        <dbReference type="ARBA" id="ARBA00022793"/>
    </source>
</evidence>
<evidence type="ECO:0008006" key="12">
    <source>
        <dbReference type="Google" id="ProtNLM"/>
    </source>
</evidence>
<evidence type="ECO:0000256" key="6">
    <source>
        <dbReference type="ARBA" id="ARBA00023115"/>
    </source>
</evidence>
<evidence type="ECO:0000256" key="5">
    <source>
        <dbReference type="ARBA" id="ARBA00023066"/>
    </source>
</evidence>
<evidence type="ECO:0000256" key="1">
    <source>
        <dbReference type="ARBA" id="ARBA00001928"/>
    </source>
</evidence>
<keyword evidence="6" id="KW-0620">Polyamine biosynthesis</keyword>
<evidence type="ECO:0000256" key="7">
    <source>
        <dbReference type="ARBA" id="ARBA00023145"/>
    </source>
</evidence>
<organism evidence="11">
    <name type="scientific">uncultured Synechococcales cyanobacterium</name>
    <dbReference type="NCBI Taxonomy" id="1936017"/>
    <lineage>
        <taxon>Bacteria</taxon>
        <taxon>Bacillati</taxon>
        <taxon>Cyanobacteriota</taxon>
        <taxon>Cyanophyceae</taxon>
        <taxon>Synechococcales</taxon>
        <taxon>environmental samples</taxon>
    </lineage>
</organism>
<keyword evidence="5" id="KW-0745">Spermidine biosynthesis</keyword>
<keyword evidence="7" id="KW-0865">Zymogen</keyword>